<name>A0A6J4N6J4_9CHLR</name>
<dbReference type="Pfam" id="PF13692">
    <property type="entry name" value="Glyco_trans_1_4"/>
    <property type="match status" value="1"/>
</dbReference>
<feature type="non-terminal residue" evidence="2">
    <location>
        <position position="1"/>
    </location>
</feature>
<dbReference type="PANTHER" id="PTHR12526">
    <property type="entry name" value="GLYCOSYLTRANSFERASE"/>
    <property type="match status" value="1"/>
</dbReference>
<dbReference type="EMBL" id="CADCTR010002953">
    <property type="protein sequence ID" value="CAA9375678.1"/>
    <property type="molecule type" value="Genomic_DNA"/>
</dbReference>
<proteinExistence type="predicted"/>
<feature type="domain" description="Glycosyltransferase subfamily 4-like N-terminal" evidence="1">
    <location>
        <begin position="3"/>
        <end position="88"/>
    </location>
</feature>
<dbReference type="SUPFAM" id="SSF53756">
    <property type="entry name" value="UDP-Glycosyltransferase/glycogen phosphorylase"/>
    <property type="match status" value="1"/>
</dbReference>
<dbReference type="CDD" id="cd03801">
    <property type="entry name" value="GT4_PimA-like"/>
    <property type="match status" value="1"/>
</dbReference>
<accession>A0A6J4N6J4</accession>
<organism evidence="2">
    <name type="scientific">uncultured Chloroflexia bacterium</name>
    <dbReference type="NCBI Taxonomy" id="1672391"/>
    <lineage>
        <taxon>Bacteria</taxon>
        <taxon>Bacillati</taxon>
        <taxon>Chloroflexota</taxon>
        <taxon>Chloroflexia</taxon>
        <taxon>environmental samples</taxon>
    </lineage>
</organism>
<gene>
    <name evidence="2" type="ORF">AVDCRST_MAG93-8791</name>
</gene>
<dbReference type="Gene3D" id="3.40.50.2000">
    <property type="entry name" value="Glycogen Phosphorylase B"/>
    <property type="match status" value="2"/>
</dbReference>
<evidence type="ECO:0000313" key="2">
    <source>
        <dbReference type="EMBL" id="CAA9375678.1"/>
    </source>
</evidence>
<evidence type="ECO:0000259" key="1">
    <source>
        <dbReference type="Pfam" id="PF13439"/>
    </source>
</evidence>
<protein>
    <recommendedName>
        <fullName evidence="1">Glycosyltransferase subfamily 4-like N-terminal domain-containing protein</fullName>
    </recommendedName>
</protein>
<sequence length="296" mass="32571">RNVALVHSNTLAVVLGGLIIRLTHRPHVCHVHEILTKPRVIASLLATLSSATSTLVIANSRATAEHYRETRFATSTPTTVILNGVDERRLYDHPAVSLRPLVGADPGDIVFTLIGRVNQLKGHSVFLDSAERVATELTNVRFLITGDSFAGQEYLSSAVDRRIESSEILRGRMKRIPHVAEVGIVYAASDVVVVPSIEPESFGLVAAEAMAMGLPVIASRIGALPEIVEHAHTGLLVEPGDASSLAWAMGELSRSPARRAEMGREGRERFKRRFRMERYVEEFGRLYERILEDNRG</sequence>
<dbReference type="AlphaFoldDB" id="A0A6J4N6J4"/>
<dbReference type="InterPro" id="IPR028098">
    <property type="entry name" value="Glyco_trans_4-like_N"/>
</dbReference>
<reference evidence="2" key="1">
    <citation type="submission" date="2020-02" db="EMBL/GenBank/DDBJ databases">
        <authorList>
            <person name="Meier V. D."/>
        </authorList>
    </citation>
    <scope>NUCLEOTIDE SEQUENCE</scope>
    <source>
        <strain evidence="2">AVDCRST_MAG93</strain>
    </source>
</reference>
<dbReference type="Pfam" id="PF13439">
    <property type="entry name" value="Glyco_transf_4"/>
    <property type="match status" value="1"/>
</dbReference>